<reference evidence="1" key="1">
    <citation type="submission" date="2015-12" db="EMBL/GenBank/DDBJ databases">
        <title>Gene expression during late stages of embryo sac development: a critical building block for successful pollen-pistil interactions.</title>
        <authorList>
            <person name="Liu Y."/>
            <person name="Joly V."/>
            <person name="Sabar M."/>
            <person name="Matton D.P."/>
        </authorList>
    </citation>
    <scope>NUCLEOTIDE SEQUENCE</scope>
</reference>
<proteinExistence type="predicted"/>
<sequence>MIHRAHQCKKQSKGAKNQVKGPFYHFLFKTSLKDFQLITVNFLFTNQVIFANNQPCRNSSEALSQPNHVIHIELEE</sequence>
<protein>
    <submittedName>
        <fullName evidence="1">Putative ovule protein</fullName>
    </submittedName>
</protein>
<dbReference type="EMBL" id="GEDG01031473">
    <property type="protein sequence ID" value="JAP11352.1"/>
    <property type="molecule type" value="Transcribed_RNA"/>
</dbReference>
<name>A0A0V0GTD0_SOLCH</name>
<organism evidence="1">
    <name type="scientific">Solanum chacoense</name>
    <name type="common">Chaco potato</name>
    <dbReference type="NCBI Taxonomy" id="4108"/>
    <lineage>
        <taxon>Eukaryota</taxon>
        <taxon>Viridiplantae</taxon>
        <taxon>Streptophyta</taxon>
        <taxon>Embryophyta</taxon>
        <taxon>Tracheophyta</taxon>
        <taxon>Spermatophyta</taxon>
        <taxon>Magnoliopsida</taxon>
        <taxon>eudicotyledons</taxon>
        <taxon>Gunneridae</taxon>
        <taxon>Pentapetalae</taxon>
        <taxon>asterids</taxon>
        <taxon>lamiids</taxon>
        <taxon>Solanales</taxon>
        <taxon>Solanaceae</taxon>
        <taxon>Solanoideae</taxon>
        <taxon>Solaneae</taxon>
        <taxon>Solanum</taxon>
    </lineage>
</organism>
<dbReference type="AlphaFoldDB" id="A0A0V0GTD0"/>
<evidence type="ECO:0000313" key="1">
    <source>
        <dbReference type="EMBL" id="JAP11352.1"/>
    </source>
</evidence>
<accession>A0A0V0GTD0</accession>